<evidence type="ECO:0000313" key="2">
    <source>
        <dbReference type="EMBL" id="ETO15831.1"/>
    </source>
</evidence>
<comment type="caution">
    <text evidence="2">The sequence shown here is derived from an EMBL/GenBank/DDBJ whole genome shotgun (WGS) entry which is preliminary data.</text>
</comment>
<keyword evidence="1" id="KW-0472">Membrane</keyword>
<sequence length="91" mass="11319">MKPDKWWNNFDKKELNQVVLYEMYRQGRFEVAKTFALEMGMEEPLQDVQKFKQMWKMLDSLDRFNILPALQFFIYLLFFLNKKKKKKYTHI</sequence>
<evidence type="ECO:0000256" key="1">
    <source>
        <dbReference type="SAM" id="Phobius"/>
    </source>
</evidence>
<name>X6MQB0_RETFI</name>
<feature type="transmembrane region" description="Helical" evidence="1">
    <location>
        <begin position="64"/>
        <end position="81"/>
    </location>
</feature>
<keyword evidence="3" id="KW-1185">Reference proteome</keyword>
<gene>
    <name evidence="2" type="ORF">RFI_21533</name>
</gene>
<proteinExistence type="predicted"/>
<organism evidence="2 3">
    <name type="scientific">Reticulomyxa filosa</name>
    <dbReference type="NCBI Taxonomy" id="46433"/>
    <lineage>
        <taxon>Eukaryota</taxon>
        <taxon>Sar</taxon>
        <taxon>Rhizaria</taxon>
        <taxon>Retaria</taxon>
        <taxon>Foraminifera</taxon>
        <taxon>Monothalamids</taxon>
        <taxon>Reticulomyxidae</taxon>
        <taxon>Reticulomyxa</taxon>
    </lineage>
</organism>
<protein>
    <submittedName>
        <fullName evidence="2">Uncharacterized protein</fullName>
    </submittedName>
</protein>
<keyword evidence="1" id="KW-1133">Transmembrane helix</keyword>
<dbReference type="AlphaFoldDB" id="X6MQB0"/>
<evidence type="ECO:0000313" key="3">
    <source>
        <dbReference type="Proteomes" id="UP000023152"/>
    </source>
</evidence>
<dbReference type="Proteomes" id="UP000023152">
    <property type="component" value="Unassembled WGS sequence"/>
</dbReference>
<reference evidence="2 3" key="1">
    <citation type="journal article" date="2013" name="Curr. Biol.">
        <title>The Genome of the Foraminiferan Reticulomyxa filosa.</title>
        <authorList>
            <person name="Glockner G."/>
            <person name="Hulsmann N."/>
            <person name="Schleicher M."/>
            <person name="Noegel A.A."/>
            <person name="Eichinger L."/>
            <person name="Gallinger C."/>
            <person name="Pawlowski J."/>
            <person name="Sierra R."/>
            <person name="Euteneuer U."/>
            <person name="Pillet L."/>
            <person name="Moustafa A."/>
            <person name="Platzer M."/>
            <person name="Groth M."/>
            <person name="Szafranski K."/>
            <person name="Schliwa M."/>
        </authorList>
    </citation>
    <scope>NUCLEOTIDE SEQUENCE [LARGE SCALE GENOMIC DNA]</scope>
</reference>
<keyword evidence="1" id="KW-0812">Transmembrane</keyword>
<dbReference type="EMBL" id="ASPP01018765">
    <property type="protein sequence ID" value="ETO15831.1"/>
    <property type="molecule type" value="Genomic_DNA"/>
</dbReference>
<accession>X6MQB0</accession>
<dbReference type="OrthoDB" id="1933281at2759"/>